<protein>
    <submittedName>
        <fullName evidence="2">Uncharacterized protein</fullName>
    </submittedName>
</protein>
<reference evidence="2 3" key="1">
    <citation type="submission" date="2022-06" db="EMBL/GenBank/DDBJ databases">
        <title>Roseomonas CN29.</title>
        <authorList>
            <person name="Cheng Y."/>
            <person name="He X."/>
        </authorList>
    </citation>
    <scope>NUCLEOTIDE SEQUENCE [LARGE SCALE GENOMIC DNA]</scope>
    <source>
        <strain evidence="2 3">CN29</strain>
    </source>
</reference>
<accession>A0ABT1X1X8</accession>
<keyword evidence="3" id="KW-1185">Reference proteome</keyword>
<evidence type="ECO:0000256" key="1">
    <source>
        <dbReference type="SAM" id="Phobius"/>
    </source>
</evidence>
<keyword evidence="1" id="KW-1133">Transmembrane helix</keyword>
<organism evidence="2 3">
    <name type="scientific">Roseomonas populi</name>
    <dbReference type="NCBI Taxonomy" id="3121582"/>
    <lineage>
        <taxon>Bacteria</taxon>
        <taxon>Pseudomonadati</taxon>
        <taxon>Pseudomonadota</taxon>
        <taxon>Alphaproteobacteria</taxon>
        <taxon>Acetobacterales</taxon>
        <taxon>Roseomonadaceae</taxon>
        <taxon>Roseomonas</taxon>
    </lineage>
</organism>
<name>A0ABT1X1X8_9PROT</name>
<proteinExistence type="predicted"/>
<dbReference type="Proteomes" id="UP001524642">
    <property type="component" value="Unassembled WGS sequence"/>
</dbReference>
<evidence type="ECO:0000313" key="3">
    <source>
        <dbReference type="Proteomes" id="UP001524642"/>
    </source>
</evidence>
<evidence type="ECO:0000313" key="2">
    <source>
        <dbReference type="EMBL" id="MCR0981197.1"/>
    </source>
</evidence>
<comment type="caution">
    <text evidence="2">The sequence shown here is derived from an EMBL/GenBank/DDBJ whole genome shotgun (WGS) entry which is preliminary data.</text>
</comment>
<feature type="transmembrane region" description="Helical" evidence="1">
    <location>
        <begin position="78"/>
        <end position="97"/>
    </location>
</feature>
<dbReference type="EMBL" id="JANJOU010000002">
    <property type="protein sequence ID" value="MCR0981197.1"/>
    <property type="molecule type" value="Genomic_DNA"/>
</dbReference>
<sequence>MPPKARTMPTRLLRAALLLLLPFAAVLAMCALAVAAVHGFHGFRLDRPGLMLMWLGLVLLPAWIVFGLRESRGSLPRLLFVHAILWSVLGTYALTVVR</sequence>
<feature type="transmembrane region" description="Helical" evidence="1">
    <location>
        <begin position="49"/>
        <end position="66"/>
    </location>
</feature>
<keyword evidence="1" id="KW-0472">Membrane</keyword>
<keyword evidence="1" id="KW-0812">Transmembrane</keyword>
<dbReference type="RefSeq" id="WP_257714874.1">
    <property type="nucleotide sequence ID" value="NZ_JANJOU010000002.1"/>
</dbReference>
<gene>
    <name evidence="2" type="ORF">NRP21_03930</name>
</gene>